<sequence>MPAFSGCSQRDPMSLRGGVPSVPSMTGNHTDKNITRRRAIAVTGGTVAAGGLAVAGYQSAFADETTADTEATAADASASASSGSGTCVLMSSVTEGPYYLDGALVRKDITEGKNGVPLTLRITVQDTTESCAPVAGAAVEIWHCDAWGYYSGYTTANPGGSAPAESEDGSTADDQTYLRGYQIANANGVVKFKTIFPGWYTPRTCHIHVKVHTGGEKEDGTYEGGKVNHTGQLFFADDAAEEIFALEPYSKHTGSYTKLDDDMVYDGGGAASGLLTLEPVHTADPSKGYKGYIILGIDPDAENTGAGSGGGGTPPSGAPSDAPTGTPPSGAPSDSTSPSASASS</sequence>
<evidence type="ECO:0000259" key="2">
    <source>
        <dbReference type="Pfam" id="PF00775"/>
    </source>
</evidence>
<dbReference type="SUPFAM" id="SSF49482">
    <property type="entry name" value="Aromatic compound dioxygenase"/>
    <property type="match status" value="1"/>
</dbReference>
<dbReference type="GO" id="GO:0008199">
    <property type="term" value="F:ferric iron binding"/>
    <property type="evidence" value="ECO:0007669"/>
    <property type="project" value="InterPro"/>
</dbReference>
<keyword evidence="3" id="KW-0560">Oxidoreductase</keyword>
<dbReference type="Gene3D" id="2.60.130.10">
    <property type="entry name" value="Aromatic compound dioxygenase"/>
    <property type="match status" value="1"/>
</dbReference>
<dbReference type="HOGENOM" id="CLU_027719_2_1_11"/>
<reference evidence="3 4" key="3">
    <citation type="journal article" date="2014" name="J. Ind. Microbiol. Biotechnol.">
        <title>Genome mining of the Streptomyces avermitilis genome and development of genome-minimized hosts for heterologous expression of biosynthetic gene clusters.</title>
        <authorList>
            <person name="Ikeda H."/>
            <person name="Shin-ya K."/>
            <person name="Omura S."/>
        </authorList>
    </citation>
    <scope>NUCLEOTIDE SEQUENCE [LARGE SCALE GENOMIC DNA]</scope>
    <source>
        <strain evidence="4">ATCC 31267 / DSM 46492 / JCM 5070 / NBRC 14893 / NCIMB 12804 / NRRL 8165 / MA-4680</strain>
    </source>
</reference>
<proteinExistence type="predicted"/>
<reference evidence="3 4" key="2">
    <citation type="journal article" date="2003" name="Nat. Biotechnol.">
        <title>Complete genome sequence and comparative analysis of the industrial microorganism Streptomyces avermitilis.</title>
        <authorList>
            <person name="Ikeda H."/>
            <person name="Ishikawa J."/>
            <person name="Hanamoto A."/>
            <person name="Shinose M."/>
            <person name="Kikuchi H."/>
            <person name="Shiba T."/>
            <person name="Sakaki Y."/>
            <person name="Hattori M."/>
            <person name="Omura S."/>
        </authorList>
    </citation>
    <scope>NUCLEOTIDE SEQUENCE [LARGE SCALE GENOMIC DNA]</scope>
    <source>
        <strain evidence="4">ATCC 31267 / DSM 46492 / JCM 5070 / NBRC 14893 / NCIMB 12804 / NRRL 8165 / MA-4680</strain>
    </source>
</reference>
<reference evidence="3 4" key="1">
    <citation type="journal article" date="2001" name="Proc. Natl. Acad. Sci. U.S.A.">
        <title>Genome sequence of an industrial microorganism Streptomyces avermitilis: deducing the ability of producing secondary metabolites.</title>
        <authorList>
            <person name="Omura S."/>
            <person name="Ikeda H."/>
            <person name="Ishikawa J."/>
            <person name="Hanamoto A."/>
            <person name="Takahashi C."/>
            <person name="Shinose M."/>
            <person name="Takahashi Y."/>
            <person name="Horikawa H."/>
            <person name="Nakazawa H."/>
            <person name="Osonoe T."/>
            <person name="Kikuchi H."/>
            <person name="Shiba T."/>
            <person name="Sakaki Y."/>
            <person name="Hattori M."/>
        </authorList>
    </citation>
    <scope>NUCLEOTIDE SEQUENCE [LARGE SCALE GENOMIC DNA]</scope>
    <source>
        <strain evidence="4">ATCC 31267 / DSM 46492 / JCM 5070 / NBRC 14893 / NCIMB 12804 / NRRL 8165 / MA-4680</strain>
    </source>
</reference>
<dbReference type="GO" id="GO:0016702">
    <property type="term" value="F:oxidoreductase activity, acting on single donors with incorporation of molecular oxygen, incorporation of two atoms of oxygen"/>
    <property type="evidence" value="ECO:0007669"/>
    <property type="project" value="InterPro"/>
</dbReference>
<feature type="region of interest" description="Disordered" evidence="1">
    <location>
        <begin position="1"/>
        <end position="34"/>
    </location>
</feature>
<dbReference type="InterPro" id="IPR000627">
    <property type="entry name" value="Intradiol_dOase_C"/>
</dbReference>
<dbReference type="Proteomes" id="UP000000428">
    <property type="component" value="Chromosome"/>
</dbReference>
<dbReference type="Pfam" id="PF00775">
    <property type="entry name" value="Dioxygenase_C"/>
    <property type="match status" value="1"/>
</dbReference>
<feature type="domain" description="Intradiol ring-cleavage dioxygenases" evidence="2">
    <location>
        <begin position="95"/>
        <end position="204"/>
    </location>
</feature>
<dbReference type="PROSITE" id="PS51318">
    <property type="entry name" value="TAT"/>
    <property type="match status" value="1"/>
</dbReference>
<feature type="region of interest" description="Disordered" evidence="1">
    <location>
        <begin position="300"/>
        <end position="344"/>
    </location>
</feature>
<evidence type="ECO:0000256" key="1">
    <source>
        <dbReference type="SAM" id="MobiDB-lite"/>
    </source>
</evidence>
<dbReference type="eggNOG" id="COG3485">
    <property type="taxonomic scope" value="Bacteria"/>
</dbReference>
<organism evidence="3 4">
    <name type="scientific">Streptomyces avermitilis (strain ATCC 31267 / DSM 46492 / JCM 5070 / NBRC 14893 / NCIMB 12804 / NRRL 8165 / MA-4680)</name>
    <dbReference type="NCBI Taxonomy" id="227882"/>
    <lineage>
        <taxon>Bacteria</taxon>
        <taxon>Bacillati</taxon>
        <taxon>Actinomycetota</taxon>
        <taxon>Actinomycetes</taxon>
        <taxon>Kitasatosporales</taxon>
        <taxon>Streptomycetaceae</taxon>
        <taxon>Streptomyces</taxon>
    </lineage>
</organism>
<evidence type="ECO:0000313" key="3">
    <source>
        <dbReference type="EMBL" id="BAC71946.1"/>
    </source>
</evidence>
<protein>
    <submittedName>
        <fullName evidence="3">Protocatechuate dioxygenase</fullName>
    </submittedName>
</protein>
<evidence type="ECO:0000313" key="4">
    <source>
        <dbReference type="Proteomes" id="UP000000428"/>
    </source>
</evidence>
<gene>
    <name evidence="3" type="ORF">SAVERM_4234</name>
</gene>
<dbReference type="InterPro" id="IPR015889">
    <property type="entry name" value="Intradiol_dOase_core"/>
</dbReference>
<name>Q82FL8_STRAW</name>
<dbReference type="PANTHER" id="PTHR34315">
    <property type="match status" value="1"/>
</dbReference>
<keyword evidence="4" id="KW-1185">Reference proteome</keyword>
<feature type="compositionally biased region" description="Low complexity" evidence="1">
    <location>
        <begin position="331"/>
        <end position="344"/>
    </location>
</feature>
<dbReference type="KEGG" id="sma:SAVERM_4234"/>
<accession>Q82FL8</accession>
<keyword evidence="3" id="KW-0223">Dioxygenase</keyword>
<dbReference type="AlphaFoldDB" id="Q82FL8"/>
<dbReference type="CDD" id="cd03457">
    <property type="entry name" value="intradiol_dioxygenase_like"/>
    <property type="match status" value="1"/>
</dbReference>
<dbReference type="EMBL" id="BA000030">
    <property type="protein sequence ID" value="BAC71946.1"/>
    <property type="molecule type" value="Genomic_DNA"/>
</dbReference>
<dbReference type="InterPro" id="IPR006311">
    <property type="entry name" value="TAT_signal"/>
</dbReference>
<dbReference type="PANTHER" id="PTHR34315:SF1">
    <property type="entry name" value="INTRADIOL RING-CLEAVAGE DIOXYGENASES DOMAIN-CONTAINING PROTEIN-RELATED"/>
    <property type="match status" value="1"/>
</dbReference>